<sequence length="1317" mass="145770">MSDTVADPELYEVERVLAEQDWGDEGRKYLVKWKGYPDEECTWEGSDAFTQGETLKCWWQQQASGDVLDEFELLALGERMKQFNEGQNQTSVHLESVKAGTSGQDLGADFEASGDDENYYGSMDEADENQPTSDLSDVARSIDDESLRPKKRARVVSTHTFTSSFANSIHKGTSSFDTWRQITSSYSMPTKKGIAHRSGDRAPHLSLKTQPRRQSLGDRYTAPDTSTATSQSYAVKPKKSKAAPPVHTTLTTPSSNTMSIPQPSVLPRSASGPTQCASHPAQLTKFHVPELGRRSRTTQSHGPASAATRMNHDSAGKNFKTLRQMNNAQKKIREEAAPSVPTKTFNPSKGTQSSKPLAQDAGDPDPGSPLFFPWDDKESERNPPKDHPEEADNFARSEAGKAPKNSLSRHISSILTSTNRGSKKTESKPSTQQTLLNEALPNATNIFQSSARKSSPEPTPTRGPQLSECMETRSLATEARIANLSVRDLPMSVEKEPSHASALVKQALVDVTQIDGGLGASEDTVMQDIQPITPTVSTSNVSVSAAATPQLESLTLGTTFLARQQTRQSKGEISTLRNLQHQVEVAVRLPDTRQVDVLEHQSTSLPVANTEPAVAVHRSGETNLEPRVCDVSSNHTTFAEQAQPSFPPFTRNPPSEPRAERDRTAASSTDPSLRDVHPSEVVRSWSGTIERHWRRGDLVLEFFMEGREVGDVKVLGIPWEPGNKIIHSREKDVRKVRIDFEYSLTRPRYDELTQTVWFRTLGQGPTEPFADTYAALSSLASYLEIHNLAGIWNHPYEDLMLVLYSCRSPDWKDLGEAAPRAGSKRLQILIRQKFHELKHDQRRGALENSTRGVSPYKGNETPRSPVCDRGDRERFQYSPPLVNSRSRRMSTISNPGPSDGVYYGSRSRRSSIASNTSHYCNTPLMSTVSKSPSDQLAQNLNHAINTEQGGAGATTGDDNGNNGDVEPVTGATGDHVSAHLIATSFSGFDRDLAGLTTPPIKLSERYNKNDIWILFAYTSNSTRKIQLVKQWLVTQGFPSDHILDKSSSGSWMIFTKQLTQRSVGVIILDQGYEFYRLSDLGRFLENNNLLCWQADFSLTSDVPLPMTRLFTYGTAIVICEGSLLEEPERVFKILKWFKKAVAAAPSTKLMLPPNIRTTLQDQAVLTRKPEVSKLFLNITFIIEQLITSSMSSIKSPGALPTSLDYDSGVELLSPSDQFDSSLSSTVIMPLWTAVYKNILESANTLPASEQRDRAENMDKAMVSYFAAWAQRHITEYRSFIAIVIGGKKEGHGHVRQCQAESFLARYAQGNREKEAAR</sequence>
<name>A0ACC3A038_9EURO</name>
<keyword evidence="2" id="KW-1185">Reference proteome</keyword>
<comment type="caution">
    <text evidence="1">The sequence shown here is derived from an EMBL/GenBank/DDBJ whole genome shotgun (WGS) entry which is preliminary data.</text>
</comment>
<reference evidence="1" key="1">
    <citation type="submission" date="2022-10" db="EMBL/GenBank/DDBJ databases">
        <title>Culturing micro-colonial fungi from biological soil crusts in the Mojave desert and describing Neophaeococcomyces mojavensis, and introducing the new genera and species Taxawa tesnikishii.</title>
        <authorList>
            <person name="Kurbessoian T."/>
            <person name="Stajich J.E."/>
        </authorList>
    </citation>
    <scope>NUCLEOTIDE SEQUENCE</scope>
    <source>
        <strain evidence="1">JES_112</strain>
    </source>
</reference>
<organism evidence="1 2">
    <name type="scientific">Neophaeococcomyces mojaviensis</name>
    <dbReference type="NCBI Taxonomy" id="3383035"/>
    <lineage>
        <taxon>Eukaryota</taxon>
        <taxon>Fungi</taxon>
        <taxon>Dikarya</taxon>
        <taxon>Ascomycota</taxon>
        <taxon>Pezizomycotina</taxon>
        <taxon>Eurotiomycetes</taxon>
        <taxon>Chaetothyriomycetidae</taxon>
        <taxon>Chaetothyriales</taxon>
        <taxon>Chaetothyriales incertae sedis</taxon>
        <taxon>Neophaeococcomyces</taxon>
    </lineage>
</organism>
<protein>
    <submittedName>
        <fullName evidence="1">Uncharacterized protein</fullName>
    </submittedName>
</protein>
<evidence type="ECO:0000313" key="1">
    <source>
        <dbReference type="EMBL" id="KAJ9653226.1"/>
    </source>
</evidence>
<accession>A0ACC3A038</accession>
<dbReference type="Proteomes" id="UP001172386">
    <property type="component" value="Unassembled WGS sequence"/>
</dbReference>
<evidence type="ECO:0000313" key="2">
    <source>
        <dbReference type="Proteomes" id="UP001172386"/>
    </source>
</evidence>
<gene>
    <name evidence="1" type="ORF">H2198_007584</name>
</gene>
<proteinExistence type="predicted"/>
<dbReference type="EMBL" id="JAPDRQ010000162">
    <property type="protein sequence ID" value="KAJ9653226.1"/>
    <property type="molecule type" value="Genomic_DNA"/>
</dbReference>